<organism evidence="6 7">
    <name type="scientific">Spongiibacter nanhainus</name>
    <dbReference type="NCBI Taxonomy" id="2794344"/>
    <lineage>
        <taxon>Bacteria</taxon>
        <taxon>Pseudomonadati</taxon>
        <taxon>Pseudomonadota</taxon>
        <taxon>Gammaproteobacteria</taxon>
        <taxon>Cellvibrionales</taxon>
        <taxon>Spongiibacteraceae</taxon>
        <taxon>Spongiibacter</taxon>
    </lineage>
</organism>
<dbReference type="KEGG" id="snan:I6N98_16370"/>
<dbReference type="Pfam" id="PF12801">
    <property type="entry name" value="Fer4_5"/>
    <property type="match status" value="2"/>
</dbReference>
<feature type="transmembrane region" description="Helical" evidence="4">
    <location>
        <begin position="560"/>
        <end position="577"/>
    </location>
</feature>
<dbReference type="InterPro" id="IPR007329">
    <property type="entry name" value="FMN-bd"/>
</dbReference>
<feature type="transmembrane region" description="Helical" evidence="4">
    <location>
        <begin position="415"/>
        <end position="434"/>
    </location>
</feature>
<evidence type="ECO:0000256" key="1">
    <source>
        <dbReference type="ARBA" id="ARBA00004236"/>
    </source>
</evidence>
<sequence length="681" mass="77153">MRAYAGNDLEADIYALFPSATRLGEKDPKTEVWPVYQLHELLGYAFESIEFAPLKGFSGEPINLLIGLNTQGELSGVKVIHHHEPIFLHGLGPRPLLDFIDQYKNHRISERFIVGKHGTDAGSAYLDGVTKATVSVVVVNDIILSSARQVARQTLQEFAQQSPVAVKSSYFKPMQWQELLSNGLIQTLQVSQRDLEQSLGSELSEFAFEDWQLEHDHATLYIAYLNAPIIGKNILGEAGYQRLKTKLADGEHAVAMMSEGLFSYLESDFQPATSPKRVALNQSNLSIAIRDMNFFSYNPLQLSPNTPDFEDFRIFRISPQTGFNPGGDMEIQLKLNLKKNHLVEKEAIFTEHYQLPETLFDKVETPVRPTIKPTWVTVWENRSLDTLILLVGLLVLTIGFSLQKRWLGYSRHFPWIRWTFLFFTLAFIGIYAQGQLSVVNIFTVLLALRDGFDITVFLLDPIIFILWIFTFVSLFIFGRGLFCGWLCPFGAMQEFVAKIAEVLKIRQWTISDSTHRKLTKIKYLILGVLVITSLVSLRAAEQAAEVEPFKTAVTLTFIREWPFVIYALLILGTGLFINKFYCRYVCPLGAGLAVLGKFHHLEWLTRRTECGSPCQLCRKKCGVDAIRRDGSIDYDECVQCLECVVILEDPFQCAPKILETKRQQKTPLAHAVKLIQVPSAK</sequence>
<evidence type="ECO:0000256" key="3">
    <source>
        <dbReference type="ARBA" id="ARBA00023136"/>
    </source>
</evidence>
<dbReference type="GO" id="GO:0045893">
    <property type="term" value="P:positive regulation of DNA-templated transcription"/>
    <property type="evidence" value="ECO:0007669"/>
    <property type="project" value="InterPro"/>
</dbReference>
<dbReference type="InterPro" id="IPR017896">
    <property type="entry name" value="4Fe4S_Fe-S-bd"/>
</dbReference>
<dbReference type="InterPro" id="IPR052378">
    <property type="entry name" value="NosR_regulator"/>
</dbReference>
<keyword evidence="7" id="KW-1185">Reference proteome</keyword>
<name>A0A7T4R069_9GAMM</name>
<reference evidence="6 7" key="1">
    <citation type="submission" date="2020-12" db="EMBL/GenBank/DDBJ databases">
        <authorList>
            <person name="Shan Y."/>
        </authorList>
    </citation>
    <scope>NUCLEOTIDE SEQUENCE [LARGE SCALE GENOMIC DNA]</scope>
    <source>
        <strain evidence="7">csc3.9</strain>
    </source>
</reference>
<dbReference type="GO" id="GO:0003677">
    <property type="term" value="F:DNA binding"/>
    <property type="evidence" value="ECO:0007669"/>
    <property type="project" value="InterPro"/>
</dbReference>
<feature type="transmembrane region" description="Helical" evidence="4">
    <location>
        <begin position="386"/>
        <end position="403"/>
    </location>
</feature>
<dbReference type="GO" id="GO:0005886">
    <property type="term" value="C:plasma membrane"/>
    <property type="evidence" value="ECO:0007669"/>
    <property type="project" value="UniProtKB-SubCell"/>
</dbReference>
<dbReference type="Pfam" id="PF04205">
    <property type="entry name" value="FMN_bind"/>
    <property type="match status" value="1"/>
</dbReference>
<dbReference type="SUPFAM" id="SSF54862">
    <property type="entry name" value="4Fe-4S ferredoxins"/>
    <property type="match status" value="1"/>
</dbReference>
<keyword evidence="3 4" id="KW-0472">Membrane</keyword>
<dbReference type="SMART" id="SM00900">
    <property type="entry name" value="FMN_bind"/>
    <property type="match status" value="1"/>
</dbReference>
<evidence type="ECO:0000256" key="4">
    <source>
        <dbReference type="SAM" id="Phobius"/>
    </source>
</evidence>
<comment type="subcellular location">
    <subcellularLocation>
        <location evidence="1">Cell membrane</location>
    </subcellularLocation>
</comment>
<keyword evidence="4" id="KW-1133">Transmembrane helix</keyword>
<evidence type="ECO:0000259" key="5">
    <source>
        <dbReference type="SMART" id="SM00900"/>
    </source>
</evidence>
<dbReference type="Proteomes" id="UP000596063">
    <property type="component" value="Chromosome"/>
</dbReference>
<dbReference type="EMBL" id="CP066167">
    <property type="protein sequence ID" value="QQD17894.1"/>
    <property type="molecule type" value="Genomic_DNA"/>
</dbReference>
<dbReference type="RefSeq" id="WP_198569393.1">
    <property type="nucleotide sequence ID" value="NZ_CP066167.1"/>
</dbReference>
<keyword evidence="2" id="KW-1003">Cell membrane</keyword>
<feature type="domain" description="FMN-binding" evidence="5">
    <location>
        <begin position="56"/>
        <end position="150"/>
    </location>
</feature>
<dbReference type="PANTHER" id="PTHR30224:SF4">
    <property type="entry name" value="ELECTRON TRANSPORT PROTEIN YCCM-RELATED"/>
    <property type="match status" value="1"/>
</dbReference>
<proteinExistence type="predicted"/>
<gene>
    <name evidence="6" type="ORF">I6N98_16370</name>
</gene>
<evidence type="ECO:0000313" key="7">
    <source>
        <dbReference type="Proteomes" id="UP000596063"/>
    </source>
</evidence>
<dbReference type="InterPro" id="IPR011399">
    <property type="entry name" value="NosR"/>
</dbReference>
<feature type="transmembrane region" description="Helical" evidence="4">
    <location>
        <begin position="454"/>
        <end position="477"/>
    </location>
</feature>
<evidence type="ECO:0000313" key="6">
    <source>
        <dbReference type="EMBL" id="QQD17894.1"/>
    </source>
</evidence>
<evidence type="ECO:0000256" key="2">
    <source>
        <dbReference type="ARBA" id="ARBA00022475"/>
    </source>
</evidence>
<protein>
    <submittedName>
        <fullName evidence="6">4Fe-4S binding protein</fullName>
    </submittedName>
</protein>
<dbReference type="AlphaFoldDB" id="A0A7T4R069"/>
<dbReference type="GO" id="GO:0010181">
    <property type="term" value="F:FMN binding"/>
    <property type="evidence" value="ECO:0007669"/>
    <property type="project" value="InterPro"/>
</dbReference>
<dbReference type="PANTHER" id="PTHR30224">
    <property type="entry name" value="ELECTRON TRANSPORT PROTEIN"/>
    <property type="match status" value="1"/>
</dbReference>
<keyword evidence="4" id="KW-0812">Transmembrane</keyword>
<feature type="transmembrane region" description="Helical" evidence="4">
    <location>
        <begin position="523"/>
        <end position="540"/>
    </location>
</feature>
<accession>A0A7T4R069</accession>
<dbReference type="PIRSF" id="PIRSF036354">
    <property type="entry name" value="NosR"/>
    <property type="match status" value="1"/>
</dbReference>